<evidence type="ECO:0000313" key="14">
    <source>
        <dbReference type="Proteomes" id="UP000053477"/>
    </source>
</evidence>
<organism evidence="13 14">
    <name type="scientific">Schizopora paradoxa</name>
    <dbReference type="NCBI Taxonomy" id="27342"/>
    <lineage>
        <taxon>Eukaryota</taxon>
        <taxon>Fungi</taxon>
        <taxon>Dikarya</taxon>
        <taxon>Basidiomycota</taxon>
        <taxon>Agaricomycotina</taxon>
        <taxon>Agaricomycetes</taxon>
        <taxon>Hymenochaetales</taxon>
        <taxon>Schizoporaceae</taxon>
        <taxon>Schizopora</taxon>
    </lineage>
</organism>
<keyword evidence="7 10" id="KW-1133">Transmembrane helix</keyword>
<feature type="transmembrane region" description="Helical" evidence="10">
    <location>
        <begin position="889"/>
        <end position="914"/>
    </location>
</feature>
<comment type="subcellular location">
    <subcellularLocation>
        <location evidence="1">Membrane</location>
        <topology evidence="1">Multi-pass membrane protein</topology>
    </subcellularLocation>
</comment>
<evidence type="ECO:0000256" key="2">
    <source>
        <dbReference type="ARBA" id="ARBA00009726"/>
    </source>
</evidence>
<feature type="domain" description="ABC transporter" evidence="11">
    <location>
        <begin position="543"/>
        <end position="766"/>
    </location>
</feature>
<dbReference type="PANTHER" id="PTHR24223">
    <property type="entry name" value="ATP-BINDING CASSETTE SUB-FAMILY C"/>
    <property type="match status" value="1"/>
</dbReference>
<evidence type="ECO:0000256" key="10">
    <source>
        <dbReference type="SAM" id="Phobius"/>
    </source>
</evidence>
<dbReference type="InterPro" id="IPR003439">
    <property type="entry name" value="ABC_transporter-like_ATP-bd"/>
</dbReference>
<dbReference type="EMBL" id="KQ085886">
    <property type="protein sequence ID" value="KLO19493.1"/>
    <property type="molecule type" value="Genomic_DNA"/>
</dbReference>
<feature type="compositionally biased region" description="Basic and acidic residues" evidence="9">
    <location>
        <begin position="105"/>
        <end position="127"/>
    </location>
</feature>
<dbReference type="InterPro" id="IPR011527">
    <property type="entry name" value="ABC1_TM_dom"/>
</dbReference>
<feature type="region of interest" description="Disordered" evidence="9">
    <location>
        <begin position="499"/>
        <end position="556"/>
    </location>
</feature>
<evidence type="ECO:0000313" key="13">
    <source>
        <dbReference type="EMBL" id="KLO19493.1"/>
    </source>
</evidence>
<keyword evidence="6" id="KW-0067">ATP-binding</keyword>
<dbReference type="PROSITE" id="PS00211">
    <property type="entry name" value="ABC_TRANSPORTER_1"/>
    <property type="match status" value="1"/>
</dbReference>
<feature type="domain" description="ABC transporter" evidence="11">
    <location>
        <begin position="1163"/>
        <end position="1404"/>
    </location>
</feature>
<dbReference type="GO" id="GO:0005524">
    <property type="term" value="F:ATP binding"/>
    <property type="evidence" value="ECO:0007669"/>
    <property type="project" value="UniProtKB-KW"/>
</dbReference>
<feature type="transmembrane region" description="Helical" evidence="10">
    <location>
        <begin position="1072"/>
        <end position="1092"/>
    </location>
</feature>
<evidence type="ECO:0000256" key="1">
    <source>
        <dbReference type="ARBA" id="ARBA00004141"/>
    </source>
</evidence>
<evidence type="ECO:0000256" key="6">
    <source>
        <dbReference type="ARBA" id="ARBA00022840"/>
    </source>
</evidence>
<dbReference type="OrthoDB" id="6500128at2759"/>
<feature type="domain" description="ABC transmembrane type-1" evidence="12">
    <location>
        <begin position="851"/>
        <end position="1124"/>
    </location>
</feature>
<evidence type="ECO:0000256" key="7">
    <source>
        <dbReference type="ARBA" id="ARBA00022989"/>
    </source>
</evidence>
<dbReference type="InterPro" id="IPR036640">
    <property type="entry name" value="ABC1_TM_sf"/>
</dbReference>
<reference evidence="13 14" key="1">
    <citation type="submission" date="2015-04" db="EMBL/GenBank/DDBJ databases">
        <title>Complete genome sequence of Schizopora paradoxa KUC8140, a cosmopolitan wood degrader in East Asia.</title>
        <authorList>
            <consortium name="DOE Joint Genome Institute"/>
            <person name="Min B."/>
            <person name="Park H."/>
            <person name="Jang Y."/>
            <person name="Kim J.-J."/>
            <person name="Kim K.H."/>
            <person name="Pangilinan J."/>
            <person name="Lipzen A."/>
            <person name="Riley R."/>
            <person name="Grigoriev I.V."/>
            <person name="Spatafora J.W."/>
            <person name="Choi I.-G."/>
        </authorList>
    </citation>
    <scope>NUCLEOTIDE SEQUENCE [LARGE SCALE GENOMIC DNA]</scope>
    <source>
        <strain evidence="13 14">KUC8140</strain>
    </source>
</reference>
<feature type="transmembrane region" description="Helical" evidence="10">
    <location>
        <begin position="978"/>
        <end position="1000"/>
    </location>
</feature>
<sequence>MYNPLHPPPAPPSFGEGKVLPQDDASLLSKLVFNWLTPILSVGFSRPLEKEDLYTLPTRRHAHNLTDRIERAFYSRVPPEKRPRGFSFGVEENAAPSAGRGSDPQGEKDTEAQTNVEEKAGELYEGKRGRKNRRTKKYDSSLLQAIHSAFFWRWWGAGLMLLLADTLKTTTPLVTRLLLTWLTESFNFHQFSTSGSQLPNTDETVTKPRGLGYGIGLGFALFAMQEVSSLLTNHFMMTTMTNGLCVRTGVIGAIFRKSLRLSGKARMSHGVGQVTTMISSDATRLDFSSQFVHNLWVAPIQIAIGIGLLIHNLGVSALVGLGVLLLGFPIQFLLVRVMFQARVACVGFTDRRVRLTTEVLQGIRLIKFFAWEQFYAESIGKLRGGEVKQIKKTAIARAALISFVTVIPILASILSFITYALIGHDLNPAIIFSSLQYFNVIRTPLIFFPAVINLCSDALVALRRIGTFLNAEELEEPYAIDDDMKWAVKANATFAWESVSSTSDTSPGGKFSVEGDKEQSDKGKSKKDKKKEKPLLPTNEGETSTSKGGKESEEKPFELRDLQLDVPRGAFVAIVGRVGSGKSSVLQGLVGEMRRVSGEVIFGGSVAYVPQAAWIMNATLKENILFGHDYDEKWFNECVRACQLEHDIGMLPNGVETEIGEKGINLSGGQKARVSLARSVYSNADVVLLDDPLSAVDAHVGKALLEECFSNGGPVAGKTRVLVTHALHVLPQTDYIYVMENGVIAEQGTYQTLMKDGRAFSQLIEEYGAEEEEDNEAEEAPALESGPQSSSSTSSTKASIEVVDKEKDTKDATPTAATPLMSEEERNRGAVPLSVYSNYLRHAGGVLWAPVIIAILTLMQGASVGNNLFLGFWTNLSIKGFREGDYMAVYAALGVAQALFSFCASFIFSLVALYGGLRIFKAALSGVLRSPMSFFDTTPMGRIVSRLSKDQDVLDDQLSTVLYQLLSTFSNVLGTVGLVFYTFPLLGIIFAPLSVLYYGVSLFYRRTSVETKRLDSLMRSALYASFSEALTGLSTVRAYRAQNRFILSAENGMDLENKAYYMTVSIQRWLSVRLDILGNILILGIALFAAGFRDTVNPSKVGVVLSYSLTITQVFSDMVSQYAQNEQNMNAAERVLYYVDLPHEGDLTTPKDPPPSWPEHGAVSFKNVKLAYREGLPLVLKDVSFEVKPGEKVGIVGRTGAGKSSLLQALFRIVEIKDGFIEIDGRDTREMGLDILRRQLALVPQDSTLFLGTLRENLDPRNTRTDAEIISALQRAWLLPRQGSPSDPVAEAKFDLNAPVTDEGANFSAGEKQLLALTRALLKGSRIIVLDEATSSVDVETDSKLQKTIQSEFSACTLLCIAHRLNTIVYYDRVLVMDGGRVAEFDSPLNLFDTEESIFRSLCNEAKLMRDDIVRIRAGNLERPEHD</sequence>
<dbReference type="Gene3D" id="3.40.50.300">
    <property type="entry name" value="P-loop containing nucleotide triphosphate hydrolases"/>
    <property type="match status" value="2"/>
</dbReference>
<feature type="compositionally biased region" description="Acidic residues" evidence="9">
    <location>
        <begin position="768"/>
        <end position="781"/>
    </location>
</feature>
<dbReference type="STRING" id="27342.A0A0H2SCN2"/>
<dbReference type="Gene3D" id="1.20.1560.10">
    <property type="entry name" value="ABC transporter type 1, transmembrane domain"/>
    <property type="match status" value="2"/>
</dbReference>
<keyword evidence="4 10" id="KW-0812">Transmembrane</keyword>
<keyword evidence="14" id="KW-1185">Reference proteome</keyword>
<feature type="compositionally biased region" description="Basic and acidic residues" evidence="9">
    <location>
        <begin position="513"/>
        <end position="523"/>
    </location>
</feature>
<evidence type="ECO:0000256" key="5">
    <source>
        <dbReference type="ARBA" id="ARBA00022741"/>
    </source>
</evidence>
<dbReference type="PROSITE" id="PS50929">
    <property type="entry name" value="ABC_TM1F"/>
    <property type="match status" value="2"/>
</dbReference>
<evidence type="ECO:0000256" key="3">
    <source>
        <dbReference type="ARBA" id="ARBA00022448"/>
    </source>
</evidence>
<dbReference type="Pfam" id="PF00664">
    <property type="entry name" value="ABC_membrane"/>
    <property type="match status" value="2"/>
</dbReference>
<dbReference type="InterPro" id="IPR050173">
    <property type="entry name" value="ABC_transporter_C-like"/>
</dbReference>
<feature type="compositionally biased region" description="Low complexity" evidence="9">
    <location>
        <begin position="782"/>
        <end position="796"/>
    </location>
</feature>
<feature type="region of interest" description="Disordered" evidence="9">
    <location>
        <begin position="768"/>
        <end position="824"/>
    </location>
</feature>
<protein>
    <submittedName>
        <fullName evidence="13">Multidrug resistance-associated ABC transporter</fullName>
    </submittedName>
</protein>
<proteinExistence type="inferred from homology"/>
<evidence type="ECO:0000256" key="9">
    <source>
        <dbReference type="SAM" id="MobiDB-lite"/>
    </source>
</evidence>
<dbReference type="GO" id="GO:0016020">
    <property type="term" value="C:membrane"/>
    <property type="evidence" value="ECO:0007669"/>
    <property type="project" value="UniProtKB-SubCell"/>
</dbReference>
<feature type="domain" description="ABC transmembrane type-1" evidence="12">
    <location>
        <begin position="155"/>
        <end position="457"/>
    </location>
</feature>
<evidence type="ECO:0000256" key="4">
    <source>
        <dbReference type="ARBA" id="ARBA00022692"/>
    </source>
</evidence>
<evidence type="ECO:0000259" key="12">
    <source>
        <dbReference type="PROSITE" id="PS50929"/>
    </source>
</evidence>
<feature type="region of interest" description="Disordered" evidence="9">
    <location>
        <begin position="83"/>
        <end position="130"/>
    </location>
</feature>
<dbReference type="GO" id="GO:0016887">
    <property type="term" value="F:ATP hydrolysis activity"/>
    <property type="evidence" value="ECO:0007669"/>
    <property type="project" value="InterPro"/>
</dbReference>
<keyword evidence="3" id="KW-0813">Transport</keyword>
<feature type="transmembrane region" description="Helical" evidence="10">
    <location>
        <begin position="846"/>
        <end position="869"/>
    </location>
</feature>
<evidence type="ECO:0000259" key="11">
    <source>
        <dbReference type="PROSITE" id="PS50893"/>
    </source>
</evidence>
<dbReference type="CDD" id="cd03250">
    <property type="entry name" value="ABCC_MRP_domain1"/>
    <property type="match status" value="1"/>
</dbReference>
<feature type="compositionally biased region" description="Basic and acidic residues" evidence="9">
    <location>
        <begin position="802"/>
        <end position="811"/>
    </location>
</feature>
<accession>A0A0H2SCN2</accession>
<dbReference type="SMART" id="SM00382">
    <property type="entry name" value="AAA"/>
    <property type="match status" value="2"/>
</dbReference>
<evidence type="ECO:0000256" key="8">
    <source>
        <dbReference type="ARBA" id="ARBA00023136"/>
    </source>
</evidence>
<feature type="transmembrane region" description="Helical" evidence="10">
    <location>
        <begin position="398"/>
        <end position="421"/>
    </location>
</feature>
<dbReference type="PANTHER" id="PTHR24223:SF456">
    <property type="entry name" value="MULTIDRUG RESISTANCE-ASSOCIATED PROTEIN LETHAL(2)03659"/>
    <property type="match status" value="1"/>
</dbReference>
<dbReference type="InterPro" id="IPR017871">
    <property type="entry name" value="ABC_transporter-like_CS"/>
</dbReference>
<dbReference type="InterPro" id="IPR027417">
    <property type="entry name" value="P-loop_NTPase"/>
</dbReference>
<dbReference type="FunFam" id="3.40.50.300:FF:000565">
    <property type="entry name" value="ABC bile acid transporter"/>
    <property type="match status" value="1"/>
</dbReference>
<comment type="similarity">
    <text evidence="2">Belongs to the ABC transporter superfamily. ABCC family. Conjugate transporter (TC 3.A.1.208) subfamily.</text>
</comment>
<dbReference type="InParanoid" id="A0A0H2SCN2"/>
<dbReference type="CDD" id="cd18606">
    <property type="entry name" value="ABC_6TM_YOR1_D2_like"/>
    <property type="match status" value="1"/>
</dbReference>
<dbReference type="FunFam" id="1.20.1560.10:FF:000010">
    <property type="entry name" value="Multidrug resistance-associated ABC transporter"/>
    <property type="match status" value="1"/>
</dbReference>
<keyword evidence="8 10" id="KW-0472">Membrane</keyword>
<dbReference type="SUPFAM" id="SSF90123">
    <property type="entry name" value="ABC transporter transmembrane region"/>
    <property type="match status" value="2"/>
</dbReference>
<dbReference type="FunFam" id="1.20.1560.10:FF:000006">
    <property type="entry name" value="ATP-binding cassette, sub-family C (CFTR/MRP), member 9"/>
    <property type="match status" value="1"/>
</dbReference>
<name>A0A0H2SCN2_9AGAM</name>
<dbReference type="Proteomes" id="UP000053477">
    <property type="component" value="Unassembled WGS sequence"/>
</dbReference>
<dbReference type="CDD" id="cd18597">
    <property type="entry name" value="ABC_6TM_YOR1_D1_like"/>
    <property type="match status" value="1"/>
</dbReference>
<dbReference type="InterPro" id="IPR003593">
    <property type="entry name" value="AAA+_ATPase"/>
</dbReference>
<gene>
    <name evidence="13" type="ORF">SCHPADRAFT_64400</name>
</gene>
<dbReference type="PROSITE" id="PS50893">
    <property type="entry name" value="ABC_TRANSPORTER_2"/>
    <property type="match status" value="2"/>
</dbReference>
<dbReference type="FunFam" id="3.40.50.300:FF:000997">
    <property type="entry name" value="Multidrug resistance-associated protein 1"/>
    <property type="match status" value="1"/>
</dbReference>
<dbReference type="Pfam" id="PF00005">
    <property type="entry name" value="ABC_tran"/>
    <property type="match status" value="2"/>
</dbReference>
<dbReference type="CDD" id="cd03244">
    <property type="entry name" value="ABCC_MRP_domain2"/>
    <property type="match status" value="1"/>
</dbReference>
<dbReference type="SUPFAM" id="SSF52540">
    <property type="entry name" value="P-loop containing nucleoside triphosphate hydrolases"/>
    <property type="match status" value="2"/>
</dbReference>
<dbReference type="GO" id="GO:0140359">
    <property type="term" value="F:ABC-type transporter activity"/>
    <property type="evidence" value="ECO:0007669"/>
    <property type="project" value="InterPro"/>
</dbReference>
<keyword evidence="5" id="KW-0547">Nucleotide-binding</keyword>
<feature type="transmembrane region" description="Helical" evidence="10">
    <location>
        <begin position="316"/>
        <end position="335"/>
    </location>
</feature>